<dbReference type="KEGG" id="erx:ATZ35_11160"/>
<name>A0A0U2XC43_9ENTE</name>
<dbReference type="Proteomes" id="UP000067523">
    <property type="component" value="Chromosome"/>
</dbReference>
<accession>A0A0U2XC43</accession>
<keyword evidence="2" id="KW-1185">Reference proteome</keyword>
<gene>
    <name evidence="1" type="ORF">ATZ35_11160</name>
</gene>
<reference evidence="2" key="1">
    <citation type="submission" date="2015-12" db="EMBL/GenBank/DDBJ databases">
        <authorList>
            <person name="Lauer A."/>
            <person name="Humrighouse B."/>
            <person name="Loparev V."/>
            <person name="Shewmaker P.L."/>
            <person name="Whitney A.M."/>
            <person name="McLaughlin R.W."/>
        </authorList>
    </citation>
    <scope>NUCLEOTIDE SEQUENCE [LARGE SCALE GENOMIC DNA]</scope>
    <source>
        <strain evidence="2">LMG 26678</strain>
    </source>
</reference>
<proteinExistence type="predicted"/>
<organism evidence="1 2">
    <name type="scientific">Enterococcus rotai</name>
    <dbReference type="NCBI Taxonomy" id="118060"/>
    <lineage>
        <taxon>Bacteria</taxon>
        <taxon>Bacillati</taxon>
        <taxon>Bacillota</taxon>
        <taxon>Bacilli</taxon>
        <taxon>Lactobacillales</taxon>
        <taxon>Enterococcaceae</taxon>
        <taxon>Enterococcus</taxon>
    </lineage>
</organism>
<protein>
    <submittedName>
        <fullName evidence="1">Uncharacterized protein</fullName>
    </submittedName>
</protein>
<dbReference type="RefSeq" id="WP_208927316.1">
    <property type="nucleotide sequence ID" value="NZ_CP013655.1"/>
</dbReference>
<evidence type="ECO:0000313" key="1">
    <source>
        <dbReference type="EMBL" id="ALS37688.1"/>
    </source>
</evidence>
<sequence length="291" mass="34532">MEILNPNYYLIKVSDNVLGIYNCEKKQVEKKLKVKSQFIPAFLKLNYVENIVNEGLYFVNLIEKLKKVLPGLFVEPTDKEISYRMKIEKEAKRFSHDNQASYFIYPEMIEIYVRETFYTYTLIYITKDKTELILSMQNIKNIRTISDVHPKSEKEIYFINRSSYTVEEIQQLEEIMVENDSIRCYYYCHDDSLVGETYIGKDYGCFLCNNQIQDKITFQPITSFQKDLLSSLFQMEIPKYNRILLSILSDDTTLYKGKKFRIKLSDLSGTTKYNERKSKCSCCERYKIITK</sequence>
<dbReference type="AlphaFoldDB" id="A0A0U2XC43"/>
<dbReference type="STRING" id="118060.ATZ35_11160"/>
<dbReference type="EMBL" id="CP013655">
    <property type="protein sequence ID" value="ALS37688.1"/>
    <property type="molecule type" value="Genomic_DNA"/>
</dbReference>
<evidence type="ECO:0000313" key="2">
    <source>
        <dbReference type="Proteomes" id="UP000067523"/>
    </source>
</evidence>